<dbReference type="Gene3D" id="3.90.350.10">
    <property type="entry name" value="Transposase Inhibitor Protein From Tn5, Chain A, domain 1"/>
    <property type="match status" value="1"/>
</dbReference>
<evidence type="ECO:0000259" key="2">
    <source>
        <dbReference type="Pfam" id="PF01609"/>
    </source>
</evidence>
<evidence type="ECO:0000313" key="4">
    <source>
        <dbReference type="Proteomes" id="UP000000683"/>
    </source>
</evidence>
<dbReference type="RefSeq" id="WP_013784411.1">
    <property type="nucleotide sequence ID" value="NC_015554.1"/>
</dbReference>
<keyword evidence="1" id="KW-1133">Transmembrane helix</keyword>
<dbReference type="eggNOG" id="COG3385">
    <property type="taxonomic scope" value="Bacteria"/>
</dbReference>
<reference evidence="3 4" key="1">
    <citation type="journal article" date="2011" name="J. Bacteriol.">
        <title>Complete genome sequence of the polycyclic aromatic hydrocarbon-degrading bacterium Alteromonas sp. strain SN2.</title>
        <authorList>
            <person name="Jin H.M."/>
            <person name="Jeong H."/>
            <person name="Moon E.J."/>
            <person name="Math R.K."/>
            <person name="Lee K."/>
            <person name="Kim H.J."/>
            <person name="Jeon C.O."/>
            <person name="Oh T.K."/>
            <person name="Kim J.F."/>
        </authorList>
    </citation>
    <scope>NUCLEOTIDE SEQUENCE [LARGE SCALE GENOMIC DNA]</scope>
    <source>
        <strain evidence="4">JCM 17741 / KACC 18427 / KCTC 11700BP / SN2</strain>
    </source>
</reference>
<keyword evidence="1" id="KW-0472">Membrane</keyword>
<keyword evidence="1" id="KW-0812">Transmembrane</keyword>
<keyword evidence="4" id="KW-1185">Reference proteome</keyword>
<evidence type="ECO:0000256" key="1">
    <source>
        <dbReference type="SAM" id="Phobius"/>
    </source>
</evidence>
<dbReference type="GO" id="GO:0003677">
    <property type="term" value="F:DNA binding"/>
    <property type="evidence" value="ECO:0007669"/>
    <property type="project" value="InterPro"/>
</dbReference>
<sequence>MIRSIAKNHRDQTAMNALSIVNKVVSLVSYNVHKTRLDAVTACVKSLLIGSAATVTSIGRGINTKAFEKHRIKRADRLLSNPHLLNETPLIYASICQLFCGSTSRPVISIDWSDLDDCKAHFLLRAAISLKGRPITLYQEVHCNKTKEKPATHKAFLKTLHAILPSHCRPIIVTDAGYKSPWFREVLALGWDVVGRVRKPHFYSLNNGNSWQCIRHLYAQATCRPKRFGNSQIVRSNPFSCTLILFKQKTKGRHASNPDGTRKASKRSKVHAQGAKAPWLLATSLAPHRSLSKQVVAIYRQRMQIEEGFRDMKSTKFGLGYEQSKTVKKSRLSILILLATLASLVAILLGMVLVSSNKHRRFQANTETRSVLSFHYLGLRAIACRIRFSMRQWKAALKWYSSIIEGAWAGTVWN</sequence>
<protein>
    <submittedName>
        <fullName evidence="3">Transposase, IS4 family protein</fullName>
    </submittedName>
</protein>
<dbReference type="AlphaFoldDB" id="F5Z8T3"/>
<dbReference type="NCBIfam" id="NF033591">
    <property type="entry name" value="transpos_IS4_2"/>
    <property type="match status" value="1"/>
</dbReference>
<organism evidence="3 4">
    <name type="scientific">Alteromonas naphthalenivorans</name>
    <dbReference type="NCBI Taxonomy" id="715451"/>
    <lineage>
        <taxon>Bacteria</taxon>
        <taxon>Pseudomonadati</taxon>
        <taxon>Pseudomonadota</taxon>
        <taxon>Gammaproteobacteria</taxon>
        <taxon>Alteromonadales</taxon>
        <taxon>Alteromonadaceae</taxon>
        <taxon>Alteromonas/Salinimonas group</taxon>
        <taxon>Alteromonas</taxon>
    </lineage>
</organism>
<dbReference type="InterPro" id="IPR002559">
    <property type="entry name" value="Transposase_11"/>
</dbReference>
<dbReference type="InterPro" id="IPR012337">
    <property type="entry name" value="RNaseH-like_sf"/>
</dbReference>
<feature type="domain" description="Transposase IS4-like" evidence="2">
    <location>
        <begin position="143"/>
        <end position="340"/>
    </location>
</feature>
<dbReference type="PANTHER" id="PTHR35404">
    <property type="entry name" value="TRANSPOSASE OF TN10"/>
    <property type="match status" value="1"/>
</dbReference>
<gene>
    <name evidence="3" type="ordered locus">ambt_09750</name>
</gene>
<evidence type="ECO:0000313" key="3">
    <source>
        <dbReference type="EMBL" id="AEF03476.1"/>
    </source>
</evidence>
<name>F5Z8T3_ALTNA</name>
<dbReference type="PANTHER" id="PTHR35404:SF8">
    <property type="entry name" value="TRANSPOSASE OF TN10"/>
    <property type="match status" value="1"/>
</dbReference>
<accession>F5Z8T3</accession>
<dbReference type="SUPFAM" id="SSF53098">
    <property type="entry name" value="Ribonuclease H-like"/>
    <property type="match status" value="1"/>
</dbReference>
<dbReference type="KEGG" id="alt:ambt_09750"/>
<dbReference type="InterPro" id="IPR047658">
    <property type="entry name" value="IS4-like_transpos"/>
</dbReference>
<dbReference type="HOGENOM" id="CLU_061699_0_0_6"/>
<feature type="transmembrane region" description="Helical" evidence="1">
    <location>
        <begin position="332"/>
        <end position="354"/>
    </location>
</feature>
<dbReference type="Pfam" id="PF01609">
    <property type="entry name" value="DDE_Tnp_1"/>
    <property type="match status" value="1"/>
</dbReference>
<proteinExistence type="predicted"/>
<dbReference type="GO" id="GO:0006313">
    <property type="term" value="P:DNA transposition"/>
    <property type="evidence" value="ECO:0007669"/>
    <property type="project" value="InterPro"/>
</dbReference>
<dbReference type="Proteomes" id="UP000000683">
    <property type="component" value="Chromosome"/>
</dbReference>
<dbReference type="GO" id="GO:0004803">
    <property type="term" value="F:transposase activity"/>
    <property type="evidence" value="ECO:0007669"/>
    <property type="project" value="InterPro"/>
</dbReference>
<dbReference type="EMBL" id="CP002339">
    <property type="protein sequence ID" value="AEF03476.1"/>
    <property type="molecule type" value="Genomic_DNA"/>
</dbReference>